<dbReference type="AlphaFoldDB" id="A0A6J5ZGX4"/>
<accession>A0A6J5ZGX4</accession>
<evidence type="ECO:0000313" key="1">
    <source>
        <dbReference type="EMBL" id="CAB4340019.1"/>
    </source>
</evidence>
<dbReference type="EMBL" id="CAESAG010000138">
    <property type="protein sequence ID" value="CAB4340019.1"/>
    <property type="molecule type" value="Genomic_DNA"/>
</dbReference>
<organism evidence="1">
    <name type="scientific">freshwater metagenome</name>
    <dbReference type="NCBI Taxonomy" id="449393"/>
    <lineage>
        <taxon>unclassified sequences</taxon>
        <taxon>metagenomes</taxon>
        <taxon>ecological metagenomes</taxon>
    </lineage>
</organism>
<gene>
    <name evidence="1" type="ORF">UFOPK4080_00832</name>
</gene>
<protein>
    <submittedName>
        <fullName evidence="1">Unannotated protein</fullName>
    </submittedName>
</protein>
<sequence length="116" mass="12139">MVVTATLGTLSVVIIARDTSSSDSNFSAVAIDSRPEMIFGIGKSSPISPVEHTTTSPDEILRSSPTFSAVWCVSENPCGPVHAFAPPELSTAARTNFPFVTSRDQITGAATTLLVV</sequence>
<proteinExistence type="predicted"/>
<name>A0A6J5ZGX4_9ZZZZ</name>
<reference evidence="1" key="1">
    <citation type="submission" date="2020-05" db="EMBL/GenBank/DDBJ databases">
        <authorList>
            <person name="Chiriac C."/>
            <person name="Salcher M."/>
            <person name="Ghai R."/>
            <person name="Kavagutti S V."/>
        </authorList>
    </citation>
    <scope>NUCLEOTIDE SEQUENCE</scope>
</reference>